<dbReference type="GeneID" id="111132440"/>
<dbReference type="AlphaFoldDB" id="A0A8B8E728"/>
<comment type="similarity">
    <text evidence="1 2">Belongs to the peptidase C14A family.</text>
</comment>
<dbReference type="SMART" id="SM00115">
    <property type="entry name" value="CASc"/>
    <property type="match status" value="1"/>
</dbReference>
<accession>A0A8B8E728</accession>
<evidence type="ECO:0000256" key="2">
    <source>
        <dbReference type="RuleBase" id="RU003971"/>
    </source>
</evidence>
<dbReference type="InterPro" id="IPR001309">
    <property type="entry name" value="Pept_C14_p20"/>
</dbReference>
<dbReference type="InterPro" id="IPR002138">
    <property type="entry name" value="Pept_C14_p10"/>
</dbReference>
<feature type="compositionally biased region" description="Basic and acidic residues" evidence="3">
    <location>
        <begin position="471"/>
        <end position="484"/>
    </location>
</feature>
<gene>
    <name evidence="7" type="primary">LOC111132440</name>
</gene>
<dbReference type="SUPFAM" id="SSF52129">
    <property type="entry name" value="Caspase-like"/>
    <property type="match status" value="1"/>
</dbReference>
<dbReference type="PANTHER" id="PTHR22576">
    <property type="entry name" value="MUCOSA ASSOCIATED LYMPHOID TISSUE LYMPHOMA TRANSLOCATION PROTEIN 1/PARACASPASE"/>
    <property type="match status" value="1"/>
</dbReference>
<dbReference type="Proteomes" id="UP000694844">
    <property type="component" value="Chromosome 5"/>
</dbReference>
<feature type="domain" description="Caspase family p10" evidence="4">
    <location>
        <begin position="960"/>
        <end position="1053"/>
    </location>
</feature>
<evidence type="ECO:0000259" key="4">
    <source>
        <dbReference type="PROSITE" id="PS50207"/>
    </source>
</evidence>
<dbReference type="InterPro" id="IPR015917">
    <property type="entry name" value="Pept_C14A"/>
</dbReference>
<feature type="region of interest" description="Disordered" evidence="3">
    <location>
        <begin position="101"/>
        <end position="124"/>
    </location>
</feature>
<feature type="region of interest" description="Disordered" evidence="3">
    <location>
        <begin position="471"/>
        <end position="508"/>
    </location>
</feature>
<keyword evidence="6" id="KW-1185">Reference proteome</keyword>
<dbReference type="PRINTS" id="PR00376">
    <property type="entry name" value="IL1BCENZYME"/>
</dbReference>
<dbReference type="PROSITE" id="PS50208">
    <property type="entry name" value="CASPASE_P20"/>
    <property type="match status" value="1"/>
</dbReference>
<evidence type="ECO:0000256" key="3">
    <source>
        <dbReference type="SAM" id="MobiDB-lite"/>
    </source>
</evidence>
<protein>
    <submittedName>
        <fullName evidence="7">Uncharacterized protein LOC111132440</fullName>
    </submittedName>
</protein>
<evidence type="ECO:0000313" key="6">
    <source>
        <dbReference type="Proteomes" id="UP000694844"/>
    </source>
</evidence>
<dbReference type="KEGG" id="cvn:111132440"/>
<evidence type="ECO:0000256" key="1">
    <source>
        <dbReference type="ARBA" id="ARBA00010134"/>
    </source>
</evidence>
<organism evidence="6 7">
    <name type="scientific">Crassostrea virginica</name>
    <name type="common">Eastern oyster</name>
    <dbReference type="NCBI Taxonomy" id="6565"/>
    <lineage>
        <taxon>Eukaryota</taxon>
        <taxon>Metazoa</taxon>
        <taxon>Spiralia</taxon>
        <taxon>Lophotrochozoa</taxon>
        <taxon>Mollusca</taxon>
        <taxon>Bivalvia</taxon>
        <taxon>Autobranchia</taxon>
        <taxon>Pteriomorphia</taxon>
        <taxon>Ostreida</taxon>
        <taxon>Ostreoidea</taxon>
        <taxon>Ostreidae</taxon>
        <taxon>Crassostrea</taxon>
    </lineage>
</organism>
<dbReference type="PANTHER" id="PTHR22576:SF41">
    <property type="entry name" value="CASPASE 14, APOPTOSIS-RELATED CYSTEINE PEPTIDASE"/>
    <property type="match status" value="1"/>
</dbReference>
<dbReference type="InterPro" id="IPR029030">
    <property type="entry name" value="Caspase-like_dom_sf"/>
</dbReference>
<proteinExistence type="inferred from homology"/>
<sequence length="1058" mass="118909">MNMDERMEIFKLAQSYKISWDLVLPSAVYEVVLAHAQSLGCELDVLMLPLFVSVASFMGPNTKIRVTESWSEPTSLLAIVAARRGERKSTVLNHVKKCSQNTQAEHQIQETKDDENGSPETELKGTPFFDDVTETCNVRGSRLFVIDNLEVVLKHVTTLSSFWNMSTLQKTVISPCCDTSSAGGINVIAAAQGLDISEIINYPDPGRLLDRVLVLCARDAETLRISLKPSTSPMQTILQRVYDMHNKDEITYAFSDDVFQEFERMSEITNSIKKQCHNDESKRGCVNHVLSHTVRLSAVCCALTSAITDTKVDCSISKKTAQSMFVVCLFLLRQKCLLLHGSDTTAYSELFHSILASEVELLKPAESRMSFCSQENGDDVIEITLDGNNEPVARIIPKRDDKSETTSKGAMQPADVTVWSVDDVQQNERNMSSVYYASGSTPQELLTYQKQQDSSNASQSRETVNLQHYEQDQVSHNESQDHKQTNSSGLLRPRGKIRPLPPPLKPRPYQLHVNRRFIPAPKRLNDRTQPKTCVFTCSDSIFVQICYAKIRKCLLTKGLYITSSYACQYRLFPPVPLGQRTSSPRTTHPSWAAVKFFERLENLGFGEVIVFRSQSVKFKKKSLEVMPERTRAILKQIGIADDDYRSAMAVDDGVNPGSLPEYNYIFTVNQNGNVETEETEQQVQVRYLAFYHTSSLAVINEKNTGAVQPSVLPIASLCYPQDYVQISLCSMLNEDSVENGGDKETPTRKQSSSQQNCLNTKDFEELVTLRTSGDPIKSFDTSSDIYDFSHSKRGCAVLIMNHEFANPDENLPGVKHDIDSMSKLFSSLGFDVKLLINLTRDQLFLDLYEIQAGISNDCDCFVCVISTHGGEDPTFYQHIETQGPHLKTEHYLLNTSGAVWTRHIMEVFDDRQCRALRGKPRLFFIQACRGNDVDKGVDLIDDNTKNDEDDNNDDDSVNQDVFQIPCYNDSLVMFSSTSGKYAWSEDEEGGWLLTALDRVLSSRSGEDLLSLLTEVCGDVATREVVYPSIQRAHRSKSTACVYHKLCKDIYFPSPNLKI</sequence>
<dbReference type="GO" id="GO:0006508">
    <property type="term" value="P:proteolysis"/>
    <property type="evidence" value="ECO:0007669"/>
    <property type="project" value="InterPro"/>
</dbReference>
<feature type="domain" description="Caspase family p20" evidence="5">
    <location>
        <begin position="792"/>
        <end position="932"/>
    </location>
</feature>
<dbReference type="OrthoDB" id="6418715at2759"/>
<name>A0A8B8E728_CRAVI</name>
<dbReference type="InterPro" id="IPR011600">
    <property type="entry name" value="Pept_C14_caspase"/>
</dbReference>
<reference evidence="7" key="1">
    <citation type="submission" date="2025-08" db="UniProtKB">
        <authorList>
            <consortium name="RefSeq"/>
        </authorList>
    </citation>
    <scope>IDENTIFICATION</scope>
    <source>
        <tissue evidence="7">Whole sample</tissue>
    </source>
</reference>
<evidence type="ECO:0000259" key="5">
    <source>
        <dbReference type="PROSITE" id="PS50208"/>
    </source>
</evidence>
<evidence type="ECO:0000313" key="7">
    <source>
        <dbReference type="RefSeq" id="XP_022335955.1"/>
    </source>
</evidence>
<dbReference type="RefSeq" id="XP_022335955.1">
    <property type="nucleotide sequence ID" value="XM_022480247.1"/>
</dbReference>
<dbReference type="Gene3D" id="3.40.50.1460">
    <property type="match status" value="1"/>
</dbReference>
<dbReference type="Pfam" id="PF00656">
    <property type="entry name" value="Peptidase_C14"/>
    <property type="match status" value="1"/>
</dbReference>
<dbReference type="InterPro" id="IPR052039">
    <property type="entry name" value="Caspase-related_regulators"/>
</dbReference>
<dbReference type="GO" id="GO:0004197">
    <property type="term" value="F:cysteine-type endopeptidase activity"/>
    <property type="evidence" value="ECO:0007669"/>
    <property type="project" value="InterPro"/>
</dbReference>
<dbReference type="PROSITE" id="PS50207">
    <property type="entry name" value="CASPASE_P10"/>
    <property type="match status" value="1"/>
</dbReference>
<feature type="region of interest" description="Disordered" evidence="3">
    <location>
        <begin position="394"/>
        <end position="418"/>
    </location>
</feature>